<evidence type="ECO:0000259" key="7">
    <source>
        <dbReference type="Pfam" id="PF01979"/>
    </source>
</evidence>
<evidence type="ECO:0000256" key="5">
    <source>
        <dbReference type="ARBA" id="ARBA00047720"/>
    </source>
</evidence>
<dbReference type="HAMAP" id="MF_01518">
    <property type="entry name" value="Adenine_deamin"/>
    <property type="match status" value="1"/>
</dbReference>
<dbReference type="InterPro" id="IPR006680">
    <property type="entry name" value="Amidohydro-rel"/>
</dbReference>
<dbReference type="Pfam" id="PF13382">
    <property type="entry name" value="Adenine_deam_C"/>
    <property type="match status" value="1"/>
</dbReference>
<reference evidence="9 10" key="1">
    <citation type="submission" date="2017-04" db="EMBL/GenBank/DDBJ databases">
        <authorList>
            <person name="Afonso C.L."/>
            <person name="Miller P.J."/>
            <person name="Scott M.A."/>
            <person name="Spackman E."/>
            <person name="Goraichik I."/>
            <person name="Dimitrov K.M."/>
            <person name="Suarez D.L."/>
            <person name="Swayne D.E."/>
        </authorList>
    </citation>
    <scope>NUCLEOTIDE SEQUENCE [LARGE SCALE GENOMIC DNA]</scope>
    <source>
        <strain evidence="9 10">B5P</strain>
    </source>
</reference>
<dbReference type="GO" id="GO:0000034">
    <property type="term" value="F:adenine deaminase activity"/>
    <property type="evidence" value="ECO:0007669"/>
    <property type="project" value="UniProtKB-UniRule"/>
</dbReference>
<evidence type="ECO:0000313" key="10">
    <source>
        <dbReference type="Proteomes" id="UP000193083"/>
    </source>
</evidence>
<dbReference type="InterPro" id="IPR026912">
    <property type="entry name" value="Adenine_deam_C"/>
</dbReference>
<keyword evidence="10" id="KW-1185">Reference proteome</keyword>
<feature type="domain" description="Amidohydrolase-related" evidence="7">
    <location>
        <begin position="260"/>
        <end position="362"/>
    </location>
</feature>
<protein>
    <recommendedName>
        <fullName evidence="2 6">Adenine deaminase</fullName>
        <shortName evidence="6">Adenase</shortName>
        <shortName evidence="6">Adenine aminase</shortName>
        <ecNumber evidence="2 6">3.5.4.2</ecNumber>
    </recommendedName>
</protein>
<keyword evidence="4 6" id="KW-0464">Manganese</keyword>
<evidence type="ECO:0000256" key="2">
    <source>
        <dbReference type="ARBA" id="ARBA00012782"/>
    </source>
</evidence>
<sequence length="607" mass="66287">MSEASIRKSLIDVALGVAEADLILTNARLFYTLSREIILSDIAILGDRVAAVSLAGQNAWRTKATKDLEGRYVTPGFMDPHVHVESSMLTVREYSKATVSQGVTFIGADPHEIGNVLGVPGMRLMFDEAKFVPLKMQLRVPARIPAMPEWLETSGARVDIEATGKLMDWPEALCLAGDINPQLLIRKDDEQMTKIEMGIVRGMTISGQSPYLTGQDLNAYVAAGPEDSHVAKSVDEIIENQRMGLRTVFALRPHRLHRPELRQLAGVIRERSLDTRYLQFCTDDVYAHELIDEGHINTRIRIAIEEGIDPMTAYQMATINVAEGLRINRMYGSITPGKYADLVVLDDFEKVDIFATMIDGEWAYLDGEHAPSKGNFTYPDWSKQTMRVAGAITADMLAVKVSSNASAARVRALAVTSPKSEEEFTLPVVDGVVMPDPEAGASSIAVIDRHKASGRIGKGFVSKLFLQRGAIASTVSHDAHNLMVIGANHEDMAIAANHVVANNGGYALVLDGEVIYELPLPIAGLLSEGSLEEVAAWTREMVEILSERLGAPRMQKVLLRMNGLSLPNIPNYGFTDFGMMSTNDLVTLEPVIAEGSPAELGGCMHDH</sequence>
<comment type="cofactor">
    <cofactor evidence="6">
        <name>Mn(2+)</name>
        <dbReference type="ChEBI" id="CHEBI:29035"/>
    </cofactor>
</comment>
<comment type="similarity">
    <text evidence="1 6">Belongs to the metallo-dependent hydrolases superfamily. Adenine deaminase family.</text>
</comment>
<evidence type="ECO:0000256" key="3">
    <source>
        <dbReference type="ARBA" id="ARBA00022801"/>
    </source>
</evidence>
<dbReference type="EMBL" id="FXBL01000004">
    <property type="protein sequence ID" value="SMH28178.1"/>
    <property type="molecule type" value="Genomic_DNA"/>
</dbReference>
<feature type="domain" description="Amidohydrolase-related" evidence="7">
    <location>
        <begin position="72"/>
        <end position="148"/>
    </location>
</feature>
<dbReference type="Gene3D" id="2.30.40.10">
    <property type="entry name" value="Urease, subunit C, domain 1"/>
    <property type="match status" value="1"/>
</dbReference>
<dbReference type="PANTHER" id="PTHR11113:SF2">
    <property type="entry name" value="ADENINE DEAMINASE"/>
    <property type="match status" value="1"/>
</dbReference>
<evidence type="ECO:0000313" key="9">
    <source>
        <dbReference type="EMBL" id="SMH28178.1"/>
    </source>
</evidence>
<name>A0A1X7MVM5_9HYPH</name>
<dbReference type="SUPFAM" id="SSF51556">
    <property type="entry name" value="Metallo-dependent hydrolases"/>
    <property type="match status" value="1"/>
</dbReference>
<keyword evidence="3 6" id="KW-0378">Hydrolase</keyword>
<feature type="domain" description="Adenine deaminase C-terminal" evidence="8">
    <location>
        <begin position="421"/>
        <end position="583"/>
    </location>
</feature>
<dbReference type="Pfam" id="PF01979">
    <property type="entry name" value="Amidohydro_1"/>
    <property type="match status" value="2"/>
</dbReference>
<evidence type="ECO:0000259" key="8">
    <source>
        <dbReference type="Pfam" id="PF13382"/>
    </source>
</evidence>
<proteinExistence type="inferred from homology"/>
<dbReference type="InterPro" id="IPR006679">
    <property type="entry name" value="Adenine_deam"/>
</dbReference>
<dbReference type="Proteomes" id="UP000193083">
    <property type="component" value="Unassembled WGS sequence"/>
</dbReference>
<gene>
    <name evidence="6" type="primary">ade</name>
    <name evidence="9" type="ORF">SAMN02982922_0735</name>
</gene>
<dbReference type="SUPFAM" id="SSF51338">
    <property type="entry name" value="Composite domain of metallo-dependent hydrolases"/>
    <property type="match status" value="1"/>
</dbReference>
<dbReference type="AlphaFoldDB" id="A0A1X7MVM5"/>
<evidence type="ECO:0000256" key="1">
    <source>
        <dbReference type="ARBA" id="ARBA00006773"/>
    </source>
</evidence>
<evidence type="ECO:0000256" key="4">
    <source>
        <dbReference type="ARBA" id="ARBA00023211"/>
    </source>
</evidence>
<dbReference type="RefSeq" id="WP_176247416.1">
    <property type="nucleotide sequence ID" value="NZ_FXBL01000004.1"/>
</dbReference>
<organism evidence="9 10">
    <name type="scientific">Mesorhizobium australicum</name>
    <dbReference type="NCBI Taxonomy" id="536018"/>
    <lineage>
        <taxon>Bacteria</taxon>
        <taxon>Pseudomonadati</taxon>
        <taxon>Pseudomonadota</taxon>
        <taxon>Alphaproteobacteria</taxon>
        <taxon>Hyphomicrobiales</taxon>
        <taxon>Phyllobacteriaceae</taxon>
        <taxon>Mesorhizobium</taxon>
    </lineage>
</organism>
<dbReference type="InterPro" id="IPR011059">
    <property type="entry name" value="Metal-dep_hydrolase_composite"/>
</dbReference>
<evidence type="ECO:0000256" key="6">
    <source>
        <dbReference type="HAMAP-Rule" id="MF_01518"/>
    </source>
</evidence>
<dbReference type="InterPro" id="IPR032466">
    <property type="entry name" value="Metal_Hydrolase"/>
</dbReference>
<dbReference type="EC" id="3.5.4.2" evidence="2 6"/>
<comment type="catalytic activity">
    <reaction evidence="5 6">
        <text>adenine + H2O + H(+) = hypoxanthine + NH4(+)</text>
        <dbReference type="Rhea" id="RHEA:23688"/>
        <dbReference type="ChEBI" id="CHEBI:15377"/>
        <dbReference type="ChEBI" id="CHEBI:15378"/>
        <dbReference type="ChEBI" id="CHEBI:16708"/>
        <dbReference type="ChEBI" id="CHEBI:17368"/>
        <dbReference type="ChEBI" id="CHEBI:28938"/>
        <dbReference type="EC" id="3.5.4.2"/>
    </reaction>
</comment>
<dbReference type="GO" id="GO:0006146">
    <property type="term" value="P:adenine catabolic process"/>
    <property type="evidence" value="ECO:0007669"/>
    <property type="project" value="InterPro"/>
</dbReference>
<accession>A0A1X7MVM5</accession>
<dbReference type="PANTHER" id="PTHR11113">
    <property type="entry name" value="N-ACETYLGLUCOSAMINE-6-PHOSPHATE DEACETYLASE"/>
    <property type="match status" value="1"/>
</dbReference>
<dbReference type="Gene3D" id="3.20.20.140">
    <property type="entry name" value="Metal-dependent hydrolases"/>
    <property type="match status" value="1"/>
</dbReference>